<protein>
    <submittedName>
        <fullName evidence="1">Uncharacterized protein</fullName>
    </submittedName>
</protein>
<proteinExistence type="predicted"/>
<organism evidence="1 2">
    <name type="scientific">Gossypium tomentosum</name>
    <name type="common">Hawaiian cotton</name>
    <name type="synonym">Gossypium sandvicense</name>
    <dbReference type="NCBI Taxonomy" id="34277"/>
    <lineage>
        <taxon>Eukaryota</taxon>
        <taxon>Viridiplantae</taxon>
        <taxon>Streptophyta</taxon>
        <taxon>Embryophyta</taxon>
        <taxon>Tracheophyta</taxon>
        <taxon>Spermatophyta</taxon>
        <taxon>Magnoliopsida</taxon>
        <taxon>eudicotyledons</taxon>
        <taxon>Gunneridae</taxon>
        <taxon>Pentapetalae</taxon>
        <taxon>rosids</taxon>
        <taxon>malvids</taxon>
        <taxon>Malvales</taxon>
        <taxon>Malvaceae</taxon>
        <taxon>Malvoideae</taxon>
        <taxon>Gossypium</taxon>
    </lineage>
</organism>
<gene>
    <name evidence="1" type="ORF">ES332_A01G098800v1</name>
</gene>
<evidence type="ECO:0000313" key="2">
    <source>
        <dbReference type="Proteomes" id="UP000322667"/>
    </source>
</evidence>
<accession>A0A5D2RPU3</accession>
<name>A0A5D2RPU3_GOSTO</name>
<dbReference type="AlphaFoldDB" id="A0A5D2RPU3"/>
<dbReference type="Proteomes" id="UP000322667">
    <property type="component" value="Chromosome A01"/>
</dbReference>
<evidence type="ECO:0000313" key="1">
    <source>
        <dbReference type="EMBL" id="TYI42442.1"/>
    </source>
</evidence>
<sequence length="88" mass="9914">MFDHDSEGFATLNPHNPYLSFDFFKANKDSRAFITISVYGMVLLTWRGRSWGVTRSLPEASLFGAADSVCGAWEWWLGGLGFPISENY</sequence>
<reference evidence="1 2" key="1">
    <citation type="submission" date="2019-07" db="EMBL/GenBank/DDBJ databases">
        <title>WGS assembly of Gossypium tomentosum.</title>
        <authorList>
            <person name="Chen Z.J."/>
            <person name="Sreedasyam A."/>
            <person name="Ando A."/>
            <person name="Song Q."/>
            <person name="De L."/>
            <person name="Hulse-Kemp A."/>
            <person name="Ding M."/>
            <person name="Ye W."/>
            <person name="Kirkbride R."/>
            <person name="Jenkins J."/>
            <person name="Plott C."/>
            <person name="Lovell J."/>
            <person name="Lin Y.-M."/>
            <person name="Vaughn R."/>
            <person name="Liu B."/>
            <person name="Li W."/>
            <person name="Simpson S."/>
            <person name="Scheffler B."/>
            <person name="Saski C."/>
            <person name="Grover C."/>
            <person name="Hu G."/>
            <person name="Conover J."/>
            <person name="Carlson J."/>
            <person name="Shu S."/>
            <person name="Boston L."/>
            <person name="Williams M."/>
            <person name="Peterson D."/>
            <person name="Mcgee K."/>
            <person name="Jones D."/>
            <person name="Wendel J."/>
            <person name="Stelly D."/>
            <person name="Grimwood J."/>
            <person name="Schmutz J."/>
        </authorList>
    </citation>
    <scope>NUCLEOTIDE SEQUENCE [LARGE SCALE GENOMIC DNA]</scope>
    <source>
        <strain evidence="1">7179.01</strain>
    </source>
</reference>
<dbReference type="EMBL" id="CM017610">
    <property type="protein sequence ID" value="TYI42442.1"/>
    <property type="molecule type" value="Genomic_DNA"/>
</dbReference>
<keyword evidence="2" id="KW-1185">Reference proteome</keyword>